<dbReference type="SUPFAM" id="SSF81901">
    <property type="entry name" value="HCP-like"/>
    <property type="match status" value="1"/>
</dbReference>
<evidence type="ECO:0000313" key="2">
    <source>
        <dbReference type="EMBL" id="KAG0251559.1"/>
    </source>
</evidence>
<dbReference type="PANTHER" id="PTHR11102">
    <property type="entry name" value="SEL-1-LIKE PROTEIN"/>
    <property type="match status" value="1"/>
</dbReference>
<comment type="similarity">
    <text evidence="1">Belongs to the sel-1 family.</text>
</comment>
<dbReference type="InterPro" id="IPR006597">
    <property type="entry name" value="Sel1-like"/>
</dbReference>
<keyword evidence="3" id="KW-1185">Reference proteome</keyword>
<dbReference type="SUPFAM" id="SSF52047">
    <property type="entry name" value="RNI-like"/>
    <property type="match status" value="1"/>
</dbReference>
<dbReference type="InterPro" id="IPR001611">
    <property type="entry name" value="Leu-rich_rpt"/>
</dbReference>
<dbReference type="InterPro" id="IPR011990">
    <property type="entry name" value="TPR-like_helical_dom_sf"/>
</dbReference>
<dbReference type="EMBL" id="JAAAIL010003254">
    <property type="protein sequence ID" value="KAG0251559.1"/>
    <property type="molecule type" value="Genomic_DNA"/>
</dbReference>
<accession>A0AAD4GZM7</accession>
<dbReference type="SMART" id="SM00671">
    <property type="entry name" value="SEL1"/>
    <property type="match status" value="3"/>
</dbReference>
<sequence>MQAQERVQAVYAIDHNGLSPNTGVAPTFADTAFITTYLDPAAGMEVMFWRDIRVMFIDAVYVRHKSRTLDFLKDVNGNTLVPLRVAALHKAIMEIVVDAPLNPPAARLQSRVITPPAPRPAQSTVMHRRPPPETPIIVPRPPVLSAVHQVHQAPRPTARSVMIRLAPHFNLVLLQKKGEGDKKNFLTVLECYLKSVHKGHAYAQFAVGKLYFDGKDVAQDSHSRGVVQDYTKAMEWFVKAANLGDVDAQNKIGEQYTQGQGVSQDYKKAMGWLTKAADQGHAIAQTNIGMLSIQERIQAILTQTHELHEYPIPRLFIVLPKDTSEWSSTSILDNQFQLYFLCECGKHTKVLNSDNTNIPHHIHIAKHEGYDLQRPTEFFQKYGRHMLTLLEMIKHGSTVAGYFVPALSSVNVSGAIDMLSNSSDIITSTAINQSIEYLQTFLSEQDAVKDTSTVSFGGQEALKTADLRHLEAFIKSKNKYRALGNLYRTITEEGHAKWVCINHHPLTYKKQDQQAFVAAMERNGGHYDPHLGKVTVGLISTIQALEFIDALAKAEHVDELDVMFDWEATASNLAAFGDALKRTASSFLRLDFRRFQARLASKLQAIDVLNRCINLPRMRMVHVILPMEFFELSSLQPKKLSFPTKLSFEVVGEVEIGKIGLKRLAEMLRTSSTITILNLRKTLLEDNGAVALSEALKTNSTLTTLDLSSNSIEDNGAVALSDALKTNSTLTTLDLSLNSIEDNGAVAL</sequence>
<gene>
    <name evidence="2" type="ORF">BGZ95_006864</name>
</gene>
<name>A0AAD4GZM7_9FUNG</name>
<dbReference type="InterPro" id="IPR050767">
    <property type="entry name" value="Sel1_AlgK"/>
</dbReference>
<organism evidence="2 3">
    <name type="scientific">Linnemannia exigua</name>
    <dbReference type="NCBI Taxonomy" id="604196"/>
    <lineage>
        <taxon>Eukaryota</taxon>
        <taxon>Fungi</taxon>
        <taxon>Fungi incertae sedis</taxon>
        <taxon>Mucoromycota</taxon>
        <taxon>Mortierellomycotina</taxon>
        <taxon>Mortierellomycetes</taxon>
        <taxon>Mortierellales</taxon>
        <taxon>Mortierellaceae</taxon>
        <taxon>Linnemannia</taxon>
    </lineage>
</organism>
<dbReference type="InterPro" id="IPR032675">
    <property type="entry name" value="LRR_dom_sf"/>
</dbReference>
<dbReference type="Gene3D" id="1.25.40.10">
    <property type="entry name" value="Tetratricopeptide repeat domain"/>
    <property type="match status" value="2"/>
</dbReference>
<dbReference type="Gene3D" id="3.80.10.10">
    <property type="entry name" value="Ribonuclease Inhibitor"/>
    <property type="match status" value="1"/>
</dbReference>
<dbReference type="Proteomes" id="UP001194580">
    <property type="component" value="Unassembled WGS sequence"/>
</dbReference>
<evidence type="ECO:0008006" key="4">
    <source>
        <dbReference type="Google" id="ProtNLM"/>
    </source>
</evidence>
<proteinExistence type="inferred from homology"/>
<dbReference type="SMART" id="SM00368">
    <property type="entry name" value="LRR_RI"/>
    <property type="match status" value="3"/>
</dbReference>
<dbReference type="Pfam" id="PF08238">
    <property type="entry name" value="Sel1"/>
    <property type="match status" value="2"/>
</dbReference>
<evidence type="ECO:0000313" key="3">
    <source>
        <dbReference type="Proteomes" id="UP001194580"/>
    </source>
</evidence>
<reference evidence="2" key="1">
    <citation type="journal article" date="2020" name="Fungal Divers.">
        <title>Resolving the Mortierellaceae phylogeny through synthesis of multi-gene phylogenetics and phylogenomics.</title>
        <authorList>
            <person name="Vandepol N."/>
            <person name="Liber J."/>
            <person name="Desiro A."/>
            <person name="Na H."/>
            <person name="Kennedy M."/>
            <person name="Barry K."/>
            <person name="Grigoriev I.V."/>
            <person name="Miller A.N."/>
            <person name="O'Donnell K."/>
            <person name="Stajich J.E."/>
            <person name="Bonito G."/>
        </authorList>
    </citation>
    <scope>NUCLEOTIDE SEQUENCE</scope>
    <source>
        <strain evidence="2">NRRL 28262</strain>
    </source>
</reference>
<comment type="caution">
    <text evidence="2">The sequence shown here is derived from an EMBL/GenBank/DDBJ whole genome shotgun (WGS) entry which is preliminary data.</text>
</comment>
<protein>
    <recommendedName>
        <fullName evidence="4">RNI-like protein</fullName>
    </recommendedName>
</protein>
<dbReference type="PANTHER" id="PTHR11102:SF160">
    <property type="entry name" value="ERAD-ASSOCIATED E3 UBIQUITIN-PROTEIN LIGASE COMPONENT HRD3"/>
    <property type="match status" value="1"/>
</dbReference>
<feature type="non-terminal residue" evidence="2">
    <location>
        <position position="748"/>
    </location>
</feature>
<dbReference type="AlphaFoldDB" id="A0AAD4GZM7"/>
<evidence type="ECO:0000256" key="1">
    <source>
        <dbReference type="ARBA" id="ARBA00038101"/>
    </source>
</evidence>
<dbReference type="Pfam" id="PF13516">
    <property type="entry name" value="LRR_6"/>
    <property type="match status" value="2"/>
</dbReference>